<keyword evidence="2" id="KW-1185">Reference proteome</keyword>
<organism evidence="1 2">
    <name type="scientific">Dendrobium nobile</name>
    <name type="common">Orchid</name>
    <dbReference type="NCBI Taxonomy" id="94219"/>
    <lineage>
        <taxon>Eukaryota</taxon>
        <taxon>Viridiplantae</taxon>
        <taxon>Streptophyta</taxon>
        <taxon>Embryophyta</taxon>
        <taxon>Tracheophyta</taxon>
        <taxon>Spermatophyta</taxon>
        <taxon>Magnoliopsida</taxon>
        <taxon>Liliopsida</taxon>
        <taxon>Asparagales</taxon>
        <taxon>Orchidaceae</taxon>
        <taxon>Epidendroideae</taxon>
        <taxon>Malaxideae</taxon>
        <taxon>Dendrobiinae</taxon>
        <taxon>Dendrobium</taxon>
    </lineage>
</organism>
<dbReference type="EMBL" id="JAGYWB010000003">
    <property type="protein sequence ID" value="KAI0527175.1"/>
    <property type="molecule type" value="Genomic_DNA"/>
</dbReference>
<dbReference type="OrthoDB" id="1714249at2759"/>
<protein>
    <submittedName>
        <fullName evidence="1">Uncharacterized protein</fullName>
    </submittedName>
</protein>
<sequence length="62" mass="7242">MQCCCIEILISASYIFCTWFLLDAYEDKHKACFLKHLQWPPESFRPARLESLCCLTIPSLDV</sequence>
<dbReference type="AlphaFoldDB" id="A0A8T3C5U7"/>
<accession>A0A8T3C5U7</accession>
<gene>
    <name evidence="1" type="ORF">KFK09_002774</name>
</gene>
<dbReference type="Proteomes" id="UP000829196">
    <property type="component" value="Unassembled WGS sequence"/>
</dbReference>
<evidence type="ECO:0000313" key="1">
    <source>
        <dbReference type="EMBL" id="KAI0527175.1"/>
    </source>
</evidence>
<reference evidence="1" key="1">
    <citation type="journal article" date="2022" name="Front. Genet.">
        <title>Chromosome-Scale Assembly of the Dendrobium nobile Genome Provides Insights Into the Molecular Mechanism of the Biosynthesis of the Medicinal Active Ingredient of Dendrobium.</title>
        <authorList>
            <person name="Xu Q."/>
            <person name="Niu S.-C."/>
            <person name="Li K.-L."/>
            <person name="Zheng P.-J."/>
            <person name="Zhang X.-J."/>
            <person name="Jia Y."/>
            <person name="Liu Y."/>
            <person name="Niu Y.-X."/>
            <person name="Yu L.-H."/>
            <person name="Chen D.-F."/>
            <person name="Zhang G.-Q."/>
        </authorList>
    </citation>
    <scope>NUCLEOTIDE SEQUENCE</scope>
    <source>
        <tissue evidence="1">Leaf</tissue>
    </source>
</reference>
<name>A0A8T3C5U7_DENNO</name>
<comment type="caution">
    <text evidence="1">The sequence shown here is derived from an EMBL/GenBank/DDBJ whole genome shotgun (WGS) entry which is preliminary data.</text>
</comment>
<evidence type="ECO:0000313" key="2">
    <source>
        <dbReference type="Proteomes" id="UP000829196"/>
    </source>
</evidence>
<proteinExistence type="predicted"/>